<evidence type="ECO:0000256" key="1">
    <source>
        <dbReference type="ARBA" id="ARBA00006484"/>
    </source>
</evidence>
<dbReference type="Proteomes" id="UP000584325">
    <property type="component" value="Unassembled WGS sequence"/>
</dbReference>
<evidence type="ECO:0000259" key="3">
    <source>
        <dbReference type="SMART" id="SM00822"/>
    </source>
</evidence>
<keyword evidence="2" id="KW-0560">Oxidoreductase</keyword>
<dbReference type="GO" id="GO:0016491">
    <property type="term" value="F:oxidoreductase activity"/>
    <property type="evidence" value="ECO:0007669"/>
    <property type="project" value="UniProtKB-KW"/>
</dbReference>
<reference evidence="4 7" key="2">
    <citation type="submission" date="2020-08" db="EMBL/GenBank/DDBJ databases">
        <title>Genomic Encyclopedia of Type Strains, Phase III (KMG-III): the genomes of soil and plant-associated and newly described type strains.</title>
        <authorList>
            <person name="Whitman W."/>
        </authorList>
    </citation>
    <scope>NUCLEOTIDE SEQUENCE [LARGE SCALE GENOMIC DNA]</scope>
    <source>
        <strain evidence="4 7">CECT 7753</strain>
    </source>
</reference>
<dbReference type="InterPro" id="IPR057326">
    <property type="entry name" value="KR_dom"/>
</dbReference>
<dbReference type="SUPFAM" id="SSF51735">
    <property type="entry name" value="NAD(P)-binding Rossmann-fold domains"/>
    <property type="match status" value="1"/>
</dbReference>
<dbReference type="InterPro" id="IPR002347">
    <property type="entry name" value="SDR_fam"/>
</dbReference>
<dbReference type="RefSeq" id="WP_137315405.1">
    <property type="nucleotide sequence ID" value="NZ_CP040017.1"/>
</dbReference>
<protein>
    <submittedName>
        <fullName evidence="5">SDR family oxidoreductase</fullName>
    </submittedName>
</protein>
<evidence type="ECO:0000313" key="6">
    <source>
        <dbReference type="Proteomes" id="UP000298763"/>
    </source>
</evidence>
<gene>
    <name evidence="5" type="ORF">FCL38_20655</name>
    <name evidence="4" type="ORF">FHS02_003174</name>
</gene>
<dbReference type="SMART" id="SM00822">
    <property type="entry name" value="PKS_KR"/>
    <property type="match status" value="1"/>
</dbReference>
<dbReference type="Pfam" id="PF13561">
    <property type="entry name" value="adh_short_C2"/>
    <property type="match status" value="1"/>
</dbReference>
<dbReference type="EMBL" id="CP040017">
    <property type="protein sequence ID" value="QCP12571.1"/>
    <property type="molecule type" value="Genomic_DNA"/>
</dbReference>
<accession>A0A4V1EDX2</accession>
<dbReference type="Gene3D" id="3.40.50.720">
    <property type="entry name" value="NAD(P)-binding Rossmann-like Domain"/>
    <property type="match status" value="1"/>
</dbReference>
<dbReference type="OrthoDB" id="9803333at2"/>
<evidence type="ECO:0000313" key="5">
    <source>
        <dbReference type="EMBL" id="QCP12571.1"/>
    </source>
</evidence>
<dbReference type="EMBL" id="JACHXS010000005">
    <property type="protein sequence ID" value="MBB3222355.1"/>
    <property type="molecule type" value="Genomic_DNA"/>
</dbReference>
<sequence>MNTTTTTSASTAAAKLQGKIALVTGGTTGIGLATARRFAAEGAQVIVTGRRQAELDAAVDAIGHGAIGLRADSSRLADLDALVERIGAAYGRLDVLFANAGGGGMLPLGEITEEQYHDTFDRNVKGVLFTVQKALPLLSKGASVILTGSTAANMGTAAFSVYAASKAAVRALARNWILDTKERGIRINTVVPGPIRTPGLVELAGTDAQAQQGLLDYLTTQIPLGRVGEPDEVAKAVVFLASDDASFVNGSELYVDGGQGQI</sequence>
<dbReference type="CDD" id="cd05233">
    <property type="entry name" value="SDR_c"/>
    <property type="match status" value="1"/>
</dbReference>
<dbReference type="PANTHER" id="PTHR43639:SF1">
    <property type="entry name" value="SHORT-CHAIN DEHYDROGENASE_REDUCTASE FAMILY PROTEIN"/>
    <property type="match status" value="1"/>
</dbReference>
<evidence type="ECO:0000256" key="2">
    <source>
        <dbReference type="ARBA" id="ARBA00023002"/>
    </source>
</evidence>
<reference evidence="5 6" key="1">
    <citation type="submission" date="2019-05" db="EMBL/GenBank/DDBJ databases">
        <title>Draft Genome Sequences of Six Type Strains of the Genus Massilia.</title>
        <authorList>
            <person name="Miess H."/>
            <person name="Frediansyhah A."/>
            <person name="Gross H."/>
        </authorList>
    </citation>
    <scope>NUCLEOTIDE SEQUENCE [LARGE SCALE GENOMIC DNA]</scope>
    <source>
        <strain evidence="5 6">DSMZ 26121</strain>
    </source>
</reference>
<evidence type="ECO:0000313" key="7">
    <source>
        <dbReference type="Proteomes" id="UP000584325"/>
    </source>
</evidence>
<dbReference type="PRINTS" id="PR00081">
    <property type="entry name" value="GDHRDH"/>
</dbReference>
<organism evidence="4 7">
    <name type="scientific">Pseudoduganella umbonata</name>
    <dbReference type="NCBI Taxonomy" id="864828"/>
    <lineage>
        <taxon>Bacteria</taxon>
        <taxon>Pseudomonadati</taxon>
        <taxon>Pseudomonadota</taxon>
        <taxon>Betaproteobacteria</taxon>
        <taxon>Burkholderiales</taxon>
        <taxon>Oxalobacteraceae</taxon>
        <taxon>Telluria group</taxon>
        <taxon>Pseudoduganella</taxon>
    </lineage>
</organism>
<dbReference type="FunFam" id="3.40.50.720:FF:000084">
    <property type="entry name" value="Short-chain dehydrogenase reductase"/>
    <property type="match status" value="1"/>
</dbReference>
<evidence type="ECO:0000313" key="4">
    <source>
        <dbReference type="EMBL" id="MBB3222355.1"/>
    </source>
</evidence>
<dbReference type="InterPro" id="IPR036291">
    <property type="entry name" value="NAD(P)-bd_dom_sf"/>
</dbReference>
<name>A0A4V1EDX2_9BURK</name>
<feature type="domain" description="Ketoreductase" evidence="3">
    <location>
        <begin position="19"/>
        <end position="198"/>
    </location>
</feature>
<dbReference type="PANTHER" id="PTHR43639">
    <property type="entry name" value="OXIDOREDUCTASE, SHORT-CHAIN DEHYDROGENASE/REDUCTASE FAMILY (AFU_ORTHOLOGUE AFUA_5G02870)"/>
    <property type="match status" value="1"/>
</dbReference>
<comment type="similarity">
    <text evidence="1">Belongs to the short-chain dehydrogenases/reductases (SDR) family.</text>
</comment>
<keyword evidence="6" id="KW-1185">Reference proteome</keyword>
<dbReference type="AlphaFoldDB" id="A0A4V1EDX2"/>
<proteinExistence type="inferred from homology"/>
<dbReference type="Proteomes" id="UP000298763">
    <property type="component" value="Chromosome"/>
</dbReference>